<evidence type="ECO:0000313" key="16">
    <source>
        <dbReference type="Proteomes" id="UP000623419"/>
    </source>
</evidence>
<dbReference type="PROSITE" id="PS51900">
    <property type="entry name" value="CB"/>
    <property type="match status" value="1"/>
</dbReference>
<keyword evidence="4 11" id="KW-0963">Cytoplasm</keyword>
<evidence type="ECO:0000256" key="2">
    <source>
        <dbReference type="ARBA" id="ARBA00010450"/>
    </source>
</evidence>
<keyword evidence="16" id="KW-1185">Reference proteome</keyword>
<feature type="active site" evidence="11">
    <location>
        <position position="167"/>
    </location>
</feature>
<keyword evidence="7 11" id="KW-0229">DNA integration</keyword>
<evidence type="ECO:0000256" key="11">
    <source>
        <dbReference type="HAMAP-Rule" id="MF_01807"/>
    </source>
</evidence>
<comment type="subcellular location">
    <subcellularLocation>
        <location evidence="1 11">Cytoplasm</location>
    </subcellularLocation>
</comment>
<reference evidence="16" key="1">
    <citation type="journal article" date="2019" name="Int. J. Syst. Evol. Microbiol.">
        <title>The Global Catalogue of Microorganisms (GCM) 10K type strain sequencing project: providing services to taxonomists for standard genome sequencing and annotation.</title>
        <authorList>
            <consortium name="The Broad Institute Genomics Platform"/>
            <consortium name="The Broad Institute Genome Sequencing Center for Infectious Disease"/>
            <person name="Wu L."/>
            <person name="Ma J."/>
        </authorList>
    </citation>
    <scope>NUCLEOTIDE SEQUENCE [LARGE SCALE GENOMIC DNA]</scope>
    <source>
        <strain evidence="16">CGMCC 1.15905</strain>
    </source>
</reference>
<keyword evidence="5 11" id="KW-0132">Cell division</keyword>
<evidence type="ECO:0000256" key="8">
    <source>
        <dbReference type="ARBA" id="ARBA00023125"/>
    </source>
</evidence>
<dbReference type="InterPro" id="IPR044068">
    <property type="entry name" value="CB"/>
</dbReference>
<evidence type="ECO:0000256" key="5">
    <source>
        <dbReference type="ARBA" id="ARBA00022618"/>
    </source>
</evidence>
<dbReference type="InterPro" id="IPR013762">
    <property type="entry name" value="Integrase-like_cat_sf"/>
</dbReference>
<dbReference type="HAMAP" id="MF_01808">
    <property type="entry name" value="Recomb_XerC_XerD"/>
    <property type="match status" value="1"/>
</dbReference>
<dbReference type="Gene3D" id="1.10.443.10">
    <property type="entry name" value="Intergrase catalytic core"/>
    <property type="match status" value="1"/>
</dbReference>
<dbReference type="Gene3D" id="1.10.150.130">
    <property type="match status" value="1"/>
</dbReference>
<dbReference type="SUPFAM" id="SSF56349">
    <property type="entry name" value="DNA breaking-rejoining enzymes"/>
    <property type="match status" value="1"/>
</dbReference>
<gene>
    <name evidence="11 15" type="primary">xerD</name>
    <name evidence="15" type="ORF">GCM10011521_23690</name>
</gene>
<dbReference type="InterPro" id="IPR023009">
    <property type="entry name" value="Tyrosine_recombinase_XerC/XerD"/>
</dbReference>
<accession>A0ABQ1HPV2</accession>
<name>A0ABQ1HPV2_9GAMM</name>
<dbReference type="InterPro" id="IPR010998">
    <property type="entry name" value="Integrase_recombinase_N"/>
</dbReference>
<dbReference type="Proteomes" id="UP000623419">
    <property type="component" value="Unassembled WGS sequence"/>
</dbReference>
<keyword evidence="6 11" id="KW-0159">Chromosome partition</keyword>
<evidence type="ECO:0000313" key="15">
    <source>
        <dbReference type="EMBL" id="GGA84548.1"/>
    </source>
</evidence>
<protein>
    <recommendedName>
        <fullName evidence="3 11">Tyrosine recombinase XerD</fullName>
    </recommendedName>
</protein>
<feature type="domain" description="Core-binding (CB)" evidence="14">
    <location>
        <begin position="21"/>
        <end position="106"/>
    </location>
</feature>
<dbReference type="InterPro" id="IPR050090">
    <property type="entry name" value="Tyrosine_recombinase_XerCD"/>
</dbReference>
<dbReference type="InterPro" id="IPR011932">
    <property type="entry name" value="Recomb_XerD"/>
</dbReference>
<comment type="function">
    <text evidence="11">Site-specific tyrosine recombinase, which acts by catalyzing the cutting and rejoining of the recombining DNA molecules. The XerC-XerD complex is essential to convert dimers of the bacterial chromosome into monomers to permit their segregation at cell division. It also contributes to the segregational stability of plasmids.</text>
</comment>
<evidence type="ECO:0000256" key="1">
    <source>
        <dbReference type="ARBA" id="ARBA00004496"/>
    </source>
</evidence>
<dbReference type="PROSITE" id="PS51898">
    <property type="entry name" value="TYR_RECOMBINASE"/>
    <property type="match status" value="1"/>
</dbReference>
<dbReference type="Pfam" id="PF00589">
    <property type="entry name" value="Phage_integrase"/>
    <property type="match status" value="1"/>
</dbReference>
<dbReference type="PANTHER" id="PTHR30349:SF90">
    <property type="entry name" value="TYROSINE RECOMBINASE XERD"/>
    <property type="match status" value="1"/>
</dbReference>
<evidence type="ECO:0000256" key="10">
    <source>
        <dbReference type="ARBA" id="ARBA00023306"/>
    </source>
</evidence>
<keyword evidence="9 11" id="KW-0233">DNA recombination</keyword>
<proteinExistence type="inferred from homology"/>
<dbReference type="InterPro" id="IPR002104">
    <property type="entry name" value="Integrase_catalytic"/>
</dbReference>
<feature type="domain" description="Tyr recombinase" evidence="13">
    <location>
        <begin position="127"/>
        <end position="311"/>
    </location>
</feature>
<feature type="active site" evidence="11">
    <location>
        <position position="266"/>
    </location>
</feature>
<dbReference type="InterPro" id="IPR011010">
    <property type="entry name" value="DNA_brk_join_enz"/>
</dbReference>
<keyword evidence="10 11" id="KW-0131">Cell cycle</keyword>
<feature type="active site" description="O-(3'-phospho-DNA)-tyrosine intermediate" evidence="11">
    <location>
        <position position="298"/>
    </location>
</feature>
<dbReference type="Pfam" id="PF02899">
    <property type="entry name" value="Phage_int_SAM_1"/>
    <property type="match status" value="1"/>
</dbReference>
<dbReference type="RefSeq" id="WP_188664480.1">
    <property type="nucleotide sequence ID" value="NZ_BMKC01000003.1"/>
</dbReference>
<feature type="active site" evidence="11">
    <location>
        <position position="289"/>
    </location>
</feature>
<dbReference type="CDD" id="cd00798">
    <property type="entry name" value="INT_XerDC_C"/>
    <property type="match status" value="1"/>
</dbReference>
<evidence type="ECO:0000256" key="4">
    <source>
        <dbReference type="ARBA" id="ARBA00022490"/>
    </source>
</evidence>
<organism evidence="15 16">
    <name type="scientific">Arenimonas soli</name>
    <dbReference type="NCBI Taxonomy" id="2269504"/>
    <lineage>
        <taxon>Bacteria</taxon>
        <taxon>Pseudomonadati</taxon>
        <taxon>Pseudomonadota</taxon>
        <taxon>Gammaproteobacteria</taxon>
        <taxon>Lysobacterales</taxon>
        <taxon>Lysobacteraceae</taxon>
        <taxon>Arenimonas</taxon>
    </lineage>
</organism>
<dbReference type="InterPro" id="IPR004107">
    <property type="entry name" value="Integrase_SAM-like_N"/>
</dbReference>
<evidence type="ECO:0000256" key="6">
    <source>
        <dbReference type="ARBA" id="ARBA00022829"/>
    </source>
</evidence>
<dbReference type="EMBL" id="BMKC01000003">
    <property type="protein sequence ID" value="GGA84548.1"/>
    <property type="molecule type" value="Genomic_DNA"/>
</dbReference>
<comment type="subunit">
    <text evidence="11">Forms a cyclic heterotetrameric complex composed of two molecules of XerC and two molecules of XerD.</text>
</comment>
<evidence type="ECO:0000256" key="3">
    <source>
        <dbReference type="ARBA" id="ARBA00015810"/>
    </source>
</evidence>
<sequence>MPARSPADRRARAQSLPPASEADQRAITGFLDRAWAESGLARLTLDSYRRDLEGLARWLAARGQSLGAVDRQGLFEYLAYRTTAGYAARSNARLLSALRAYFAQQARLGLRDEDPTARLDPPKLRRSLPKALSESEVEALIQAPDTGTPAGLRDRAMVELMYATGLRVSELVNLPAMAVNLRQGVLRVTGKGGKDRLVPLGEEAQHWLQAYLDQARQVLAGGRATAPLFLGRGGEALSRQQFWNVVKRLAAVSGIDPARVSPHGLRHSFATHLLNHGADLRTLQMLLGHSSLSTTQIYTLVAREGLKRLHQQHHPRA</sequence>
<dbReference type="HAMAP" id="MF_01807">
    <property type="entry name" value="Recomb_XerD"/>
    <property type="match status" value="1"/>
</dbReference>
<evidence type="ECO:0000259" key="13">
    <source>
        <dbReference type="PROSITE" id="PS51898"/>
    </source>
</evidence>
<dbReference type="SUPFAM" id="SSF47823">
    <property type="entry name" value="lambda integrase-like, N-terminal domain"/>
    <property type="match status" value="1"/>
</dbReference>
<evidence type="ECO:0000259" key="14">
    <source>
        <dbReference type="PROSITE" id="PS51900"/>
    </source>
</evidence>
<evidence type="ECO:0000256" key="7">
    <source>
        <dbReference type="ARBA" id="ARBA00022908"/>
    </source>
</evidence>
<keyword evidence="8 11" id="KW-0238">DNA-binding</keyword>
<evidence type="ECO:0000256" key="12">
    <source>
        <dbReference type="SAM" id="MobiDB-lite"/>
    </source>
</evidence>
<dbReference type="NCBIfam" id="TIGR02225">
    <property type="entry name" value="recomb_XerD"/>
    <property type="match status" value="1"/>
</dbReference>
<evidence type="ECO:0000256" key="9">
    <source>
        <dbReference type="ARBA" id="ARBA00023172"/>
    </source>
</evidence>
<comment type="similarity">
    <text evidence="2 11">Belongs to the 'phage' integrase family. XerD subfamily.</text>
</comment>
<feature type="active site" evidence="11">
    <location>
        <position position="191"/>
    </location>
</feature>
<dbReference type="NCBIfam" id="NF001399">
    <property type="entry name" value="PRK00283.1"/>
    <property type="match status" value="1"/>
</dbReference>
<feature type="compositionally biased region" description="Basic and acidic residues" evidence="12">
    <location>
        <begin position="1"/>
        <end position="11"/>
    </location>
</feature>
<feature type="region of interest" description="Disordered" evidence="12">
    <location>
        <begin position="1"/>
        <end position="22"/>
    </location>
</feature>
<feature type="active site" evidence="11">
    <location>
        <position position="263"/>
    </location>
</feature>
<dbReference type="PANTHER" id="PTHR30349">
    <property type="entry name" value="PHAGE INTEGRASE-RELATED"/>
    <property type="match status" value="1"/>
</dbReference>
<comment type="caution">
    <text evidence="15">The sequence shown here is derived from an EMBL/GenBank/DDBJ whole genome shotgun (WGS) entry which is preliminary data.</text>
</comment>